<dbReference type="InterPro" id="IPR053392">
    <property type="entry name" value="Transposase_IS30-like"/>
</dbReference>
<dbReference type="NCBIfam" id="NF033563">
    <property type="entry name" value="transpos_IS30"/>
    <property type="match status" value="1"/>
</dbReference>
<keyword evidence="3" id="KW-1185">Reference proteome</keyword>
<dbReference type="InterPro" id="IPR036397">
    <property type="entry name" value="RNaseH_sf"/>
</dbReference>
<dbReference type="RefSeq" id="WP_144017988.1">
    <property type="nucleotide sequence ID" value="NZ_FWWR01000014.1"/>
</dbReference>
<dbReference type="GO" id="GO:0003676">
    <property type="term" value="F:nucleic acid binding"/>
    <property type="evidence" value="ECO:0007669"/>
    <property type="project" value="InterPro"/>
</dbReference>
<evidence type="ECO:0000259" key="1">
    <source>
        <dbReference type="PROSITE" id="PS50994"/>
    </source>
</evidence>
<dbReference type="GO" id="GO:0015074">
    <property type="term" value="P:DNA integration"/>
    <property type="evidence" value="ECO:0007669"/>
    <property type="project" value="InterPro"/>
</dbReference>
<feature type="non-terminal residue" evidence="2">
    <location>
        <position position="1"/>
    </location>
</feature>
<dbReference type="InterPro" id="IPR051917">
    <property type="entry name" value="Transposase-Integrase"/>
</dbReference>
<proteinExistence type="predicted"/>
<dbReference type="PANTHER" id="PTHR10948">
    <property type="entry name" value="TRANSPOSASE"/>
    <property type="match status" value="1"/>
</dbReference>
<dbReference type="GO" id="GO:0005829">
    <property type="term" value="C:cytosol"/>
    <property type="evidence" value="ECO:0007669"/>
    <property type="project" value="TreeGrafter"/>
</dbReference>
<protein>
    <submittedName>
        <fullName evidence="2">Integrase core domain-containing protein</fullName>
    </submittedName>
</protein>
<dbReference type="GO" id="GO:0032196">
    <property type="term" value="P:transposition"/>
    <property type="evidence" value="ECO:0007669"/>
    <property type="project" value="TreeGrafter"/>
</dbReference>
<feature type="domain" description="Integrase catalytic" evidence="1">
    <location>
        <begin position="42"/>
        <end position="210"/>
    </location>
</feature>
<dbReference type="AlphaFoldDB" id="A0A1W1VG55"/>
<dbReference type="Proteomes" id="UP000192368">
    <property type="component" value="Unassembled WGS sequence"/>
</dbReference>
<dbReference type="GO" id="GO:0004803">
    <property type="term" value="F:transposase activity"/>
    <property type="evidence" value="ECO:0007669"/>
    <property type="project" value="TreeGrafter"/>
</dbReference>
<accession>A0A1W1VG55</accession>
<evidence type="ECO:0000313" key="2">
    <source>
        <dbReference type="EMBL" id="SMB92348.1"/>
    </source>
</evidence>
<sequence>TIYRMIHAKKLPKTSMKNLRRKAKFKRPAEKRGKFNDKGRTIKKRPKEIYRRQELGHWEADTVESGRLDHKRKSRCCFVTLAERKSRYYIAILVENRKSESVTPAIINALKDYPKELVKTITFDRGKEFSEFEKIEKELGCKTYFCDPYCAWQKGTNENSNGLLREFYPKGMDLSEVNIDELNYNLSLMNNRPRKCIKYKTPKEELFGLLP</sequence>
<dbReference type="OrthoDB" id="1698701at2"/>
<dbReference type="Gene3D" id="3.30.420.10">
    <property type="entry name" value="Ribonuclease H-like superfamily/Ribonuclease H"/>
    <property type="match status" value="1"/>
</dbReference>
<gene>
    <name evidence="2" type="ORF">SAMN00017477_1935</name>
</gene>
<dbReference type="InterPro" id="IPR001584">
    <property type="entry name" value="Integrase_cat-core"/>
</dbReference>
<dbReference type="Pfam" id="PF00665">
    <property type="entry name" value="rve"/>
    <property type="match status" value="1"/>
</dbReference>
<dbReference type="PROSITE" id="PS50994">
    <property type="entry name" value="INTEGRASE"/>
    <property type="match status" value="1"/>
</dbReference>
<dbReference type="SUPFAM" id="SSF53098">
    <property type="entry name" value="Ribonuclease H-like"/>
    <property type="match status" value="1"/>
</dbReference>
<reference evidence="3" key="1">
    <citation type="submission" date="2017-04" db="EMBL/GenBank/DDBJ databases">
        <authorList>
            <person name="Varghese N."/>
            <person name="Submissions S."/>
        </authorList>
    </citation>
    <scope>NUCLEOTIDE SEQUENCE [LARGE SCALE GENOMIC DNA]</scope>
    <source>
        <strain evidence="3">DSM 20463</strain>
    </source>
</reference>
<dbReference type="EMBL" id="FWWR01000014">
    <property type="protein sequence ID" value="SMB92348.1"/>
    <property type="molecule type" value="Genomic_DNA"/>
</dbReference>
<evidence type="ECO:0000313" key="3">
    <source>
        <dbReference type="Proteomes" id="UP000192368"/>
    </source>
</evidence>
<organism evidence="2 3">
    <name type="scientific">Peptoniphilus asaccharolyticus DSM 20463</name>
    <dbReference type="NCBI Taxonomy" id="573058"/>
    <lineage>
        <taxon>Bacteria</taxon>
        <taxon>Bacillati</taxon>
        <taxon>Bacillota</taxon>
        <taxon>Tissierellia</taxon>
        <taxon>Tissierellales</taxon>
        <taxon>Peptoniphilaceae</taxon>
        <taxon>Peptoniphilus</taxon>
    </lineage>
</organism>
<name>A0A1W1VG55_PEPAS</name>
<dbReference type="PANTHER" id="PTHR10948:SF23">
    <property type="entry name" value="TRANSPOSASE INSI FOR INSERTION SEQUENCE ELEMENT IS30A-RELATED"/>
    <property type="match status" value="1"/>
</dbReference>
<dbReference type="InterPro" id="IPR012337">
    <property type="entry name" value="RNaseH-like_sf"/>
</dbReference>